<evidence type="ECO:0000313" key="1">
    <source>
        <dbReference type="EnsemblMetazoa" id="CJA03617a.1"/>
    </source>
</evidence>
<organism evidence="1 2">
    <name type="scientific">Caenorhabditis japonica</name>
    <dbReference type="NCBI Taxonomy" id="281687"/>
    <lineage>
        <taxon>Eukaryota</taxon>
        <taxon>Metazoa</taxon>
        <taxon>Ecdysozoa</taxon>
        <taxon>Nematoda</taxon>
        <taxon>Chromadorea</taxon>
        <taxon>Rhabditida</taxon>
        <taxon>Rhabditina</taxon>
        <taxon>Rhabditomorpha</taxon>
        <taxon>Rhabditoidea</taxon>
        <taxon>Rhabditidae</taxon>
        <taxon>Peloderinae</taxon>
        <taxon>Caenorhabditis</taxon>
    </lineage>
</organism>
<sequence>FRMLGKDLRCFVDFESARKLSFMKLEREEVVALRSFMAKSMMCRVKKSEQNPAELIFVCIPDESAKLVPPPAPVAPIAPERAPSPPPSKLEEERPILAALLRRKEPVPPTVEVPKKLEKPAVEKGKRKRLRSMNAIVESYSLDEIPFRPHHYHHPPVFIKPIPSAPPSINVQPYEVLAPNYKDIWLRLQSERMLLEERIVAKEGELKNLMLTAQYFPQNLTIPTLDMLHQL</sequence>
<accession>A0A8R1HJN1</accession>
<proteinExistence type="predicted"/>
<dbReference type="EnsemblMetazoa" id="CJA03617a.1">
    <property type="protein sequence ID" value="CJA03617a.1"/>
    <property type="gene ID" value="WBGene00122821"/>
</dbReference>
<dbReference type="Proteomes" id="UP000005237">
    <property type="component" value="Unassembled WGS sequence"/>
</dbReference>
<reference evidence="1" key="2">
    <citation type="submission" date="2022-06" db="UniProtKB">
        <authorList>
            <consortium name="EnsemblMetazoa"/>
        </authorList>
    </citation>
    <scope>IDENTIFICATION</scope>
    <source>
        <strain evidence="1">DF5081</strain>
    </source>
</reference>
<protein>
    <submittedName>
        <fullName evidence="1">Uncharacterized protein</fullName>
    </submittedName>
</protein>
<keyword evidence="2" id="KW-1185">Reference proteome</keyword>
<evidence type="ECO:0000313" key="2">
    <source>
        <dbReference type="Proteomes" id="UP000005237"/>
    </source>
</evidence>
<name>A0A8R1HJN1_CAEJA</name>
<reference evidence="2" key="1">
    <citation type="submission" date="2010-08" db="EMBL/GenBank/DDBJ databases">
        <authorList>
            <consortium name="Caenorhabditis japonica Sequencing Consortium"/>
            <person name="Wilson R.K."/>
        </authorList>
    </citation>
    <scope>NUCLEOTIDE SEQUENCE [LARGE SCALE GENOMIC DNA]</scope>
    <source>
        <strain evidence="2">DF5081</strain>
    </source>
</reference>
<dbReference type="AlphaFoldDB" id="A0A8R1HJN1"/>